<dbReference type="RefSeq" id="WP_252801330.1">
    <property type="nucleotide sequence ID" value="NZ_BAAABM010000037.1"/>
</dbReference>
<sequence length="168" mass="18373">MSNTKKAGRRERLLARKRPTAVYQLAVADDTEAKAELEAAKDALEVAKFRKDDSAEQAVADAEERLAAAREAVEACYEPVTLVAMPPTEFEALIAEHPAREGEEEAWNSDTFPRAVFLACVQSGEDDPTAEEWAELVDRSLSQGERTALLMAALTVNARWPSGTVPND</sequence>
<protein>
    <submittedName>
        <fullName evidence="1">Uncharacterized protein</fullName>
    </submittedName>
</protein>
<evidence type="ECO:0000313" key="2">
    <source>
        <dbReference type="Proteomes" id="UP001501822"/>
    </source>
</evidence>
<accession>A0ABN0WVT7</accession>
<proteinExistence type="predicted"/>
<evidence type="ECO:0000313" key="1">
    <source>
        <dbReference type="EMBL" id="GAA0347903.1"/>
    </source>
</evidence>
<reference evidence="1 2" key="1">
    <citation type="journal article" date="2019" name="Int. J. Syst. Evol. Microbiol.">
        <title>The Global Catalogue of Microorganisms (GCM) 10K type strain sequencing project: providing services to taxonomists for standard genome sequencing and annotation.</title>
        <authorList>
            <consortium name="The Broad Institute Genomics Platform"/>
            <consortium name="The Broad Institute Genome Sequencing Center for Infectious Disease"/>
            <person name="Wu L."/>
            <person name="Ma J."/>
        </authorList>
    </citation>
    <scope>NUCLEOTIDE SEQUENCE [LARGE SCALE GENOMIC DNA]</scope>
    <source>
        <strain evidence="1 2">JCM 3146</strain>
    </source>
</reference>
<dbReference type="Proteomes" id="UP001501822">
    <property type="component" value="Unassembled WGS sequence"/>
</dbReference>
<comment type="caution">
    <text evidence="1">The sequence shown here is derived from an EMBL/GenBank/DDBJ whole genome shotgun (WGS) entry which is preliminary data.</text>
</comment>
<name>A0ABN0WVT7_9ACTN</name>
<keyword evidence="2" id="KW-1185">Reference proteome</keyword>
<dbReference type="EMBL" id="BAAABM010000037">
    <property type="protein sequence ID" value="GAA0347903.1"/>
    <property type="molecule type" value="Genomic_DNA"/>
</dbReference>
<organism evidence="1 2">
    <name type="scientific">Actinoallomurus spadix</name>
    <dbReference type="NCBI Taxonomy" id="79912"/>
    <lineage>
        <taxon>Bacteria</taxon>
        <taxon>Bacillati</taxon>
        <taxon>Actinomycetota</taxon>
        <taxon>Actinomycetes</taxon>
        <taxon>Streptosporangiales</taxon>
        <taxon>Thermomonosporaceae</taxon>
        <taxon>Actinoallomurus</taxon>
    </lineage>
</organism>
<gene>
    <name evidence="1" type="ORF">GCM10010151_42020</name>
</gene>